<dbReference type="InterPro" id="IPR025641">
    <property type="entry name" value="DUF4340"/>
</dbReference>
<feature type="domain" description="DUF4340" evidence="1">
    <location>
        <begin position="68"/>
        <end position="231"/>
    </location>
</feature>
<accession>A0A2N5X3Z7</accession>
<dbReference type="Proteomes" id="UP000235005">
    <property type="component" value="Unassembled WGS sequence"/>
</dbReference>
<dbReference type="OrthoDB" id="5431982at2"/>
<evidence type="ECO:0000259" key="1">
    <source>
        <dbReference type="Pfam" id="PF14238"/>
    </source>
</evidence>
<keyword evidence="3" id="KW-1185">Reference proteome</keyword>
<reference evidence="2 3" key="1">
    <citation type="submission" date="2018-01" db="EMBL/GenBank/DDBJ databases">
        <title>The draft genome sequence of Halioglobus lutimaris HF004.</title>
        <authorList>
            <person name="Du Z.-J."/>
            <person name="Shi M.-J."/>
        </authorList>
    </citation>
    <scope>NUCLEOTIDE SEQUENCE [LARGE SCALE GENOMIC DNA]</scope>
    <source>
        <strain evidence="2 3">HF004</strain>
    </source>
</reference>
<dbReference type="AlphaFoldDB" id="A0A2N5X3Z7"/>
<comment type="caution">
    <text evidence="2">The sequence shown here is derived from an EMBL/GenBank/DDBJ whole genome shotgun (WGS) entry which is preliminary data.</text>
</comment>
<name>A0A2N5X3Z7_9GAMM</name>
<protein>
    <recommendedName>
        <fullName evidence="1">DUF4340 domain-containing protein</fullName>
    </recommendedName>
</protein>
<proteinExistence type="predicted"/>
<evidence type="ECO:0000313" key="2">
    <source>
        <dbReference type="EMBL" id="PLW69215.1"/>
    </source>
</evidence>
<dbReference type="EMBL" id="PKUS01000008">
    <property type="protein sequence ID" value="PLW69215.1"/>
    <property type="molecule type" value="Genomic_DNA"/>
</dbReference>
<evidence type="ECO:0000313" key="3">
    <source>
        <dbReference type="Proteomes" id="UP000235005"/>
    </source>
</evidence>
<dbReference type="RefSeq" id="WP_101517893.1">
    <property type="nucleotide sequence ID" value="NZ_PKUS01000008.1"/>
</dbReference>
<organism evidence="2 3">
    <name type="scientific">Pseudohalioglobus lutimaris</name>
    <dbReference type="NCBI Taxonomy" id="1737061"/>
    <lineage>
        <taxon>Bacteria</taxon>
        <taxon>Pseudomonadati</taxon>
        <taxon>Pseudomonadota</taxon>
        <taxon>Gammaproteobacteria</taxon>
        <taxon>Cellvibrionales</taxon>
        <taxon>Halieaceae</taxon>
        <taxon>Pseudohalioglobus</taxon>
    </lineage>
</organism>
<sequence length="297" mass="32623">MNRSGLLLFILLLLQLGIVAMLYQEEITESDHLASNNLLDPGAYIVDKLSLTDESGATLELNRAGERWLLPGLENLPADTTRVEALLQQLTAADPGWSVAHSLAARQRFLVAHYHYRRKLTLSALDRELGTVYLGTSPGFRKVHARNDAADNIYAVALNLFDLPVDPGKWLDPSLLQIRAPMAINADGYTLQRTSGSWQLGSGATPDPRELQALLDALRHIQIQGVAPRATQTALMGTEAQLILQVQALAGTVELQLFKHGDQHFIGSSEYPYLFLISAYDFDKLTGIDSLLIAGEQ</sequence>
<dbReference type="Pfam" id="PF14238">
    <property type="entry name" value="DUF4340"/>
    <property type="match status" value="1"/>
</dbReference>
<gene>
    <name evidence="2" type="ORF">C0039_09130</name>
</gene>